<dbReference type="GO" id="GO:0000976">
    <property type="term" value="F:transcription cis-regulatory region binding"/>
    <property type="evidence" value="ECO:0007669"/>
    <property type="project" value="TreeGrafter"/>
</dbReference>
<dbReference type="PROSITE" id="PS50932">
    <property type="entry name" value="HTH_LACI_2"/>
    <property type="match status" value="1"/>
</dbReference>
<dbReference type="Pfam" id="PF00356">
    <property type="entry name" value="LacI"/>
    <property type="match status" value="1"/>
</dbReference>
<dbReference type="Gene3D" id="1.10.260.40">
    <property type="entry name" value="lambda repressor-like DNA-binding domains"/>
    <property type="match status" value="1"/>
</dbReference>
<protein>
    <submittedName>
        <fullName evidence="5">DNA-binding transcriptional regulator, LacI/PurR family</fullName>
    </submittedName>
</protein>
<evidence type="ECO:0000313" key="5">
    <source>
        <dbReference type="EMBL" id="SCB35996.1"/>
    </source>
</evidence>
<keyword evidence="2 5" id="KW-0238">DNA-binding</keyword>
<dbReference type="PANTHER" id="PTHR30146">
    <property type="entry name" value="LACI-RELATED TRANSCRIPTIONAL REPRESSOR"/>
    <property type="match status" value="1"/>
</dbReference>
<evidence type="ECO:0000313" key="6">
    <source>
        <dbReference type="Proteomes" id="UP000199435"/>
    </source>
</evidence>
<dbReference type="Proteomes" id="UP000199435">
    <property type="component" value="Unassembled WGS sequence"/>
</dbReference>
<sequence>MIIGDKLKGRHLTRSPKSNANQLEIAKAAGVSVSTVSRALSDARGISDERRMQIRKIAEDAGYLGRPRIAAQPTSHLRAYVTGSLATGGLAPFYEAVIAGLRDKAHDGGYSLSIRMVDETSLGPERMQRDQEKEEANVTIFVGIDLTDELAGYFLNGSHRAILVNGYDPEMRFDCVAPNNFYGARMAGRALLQAGHRKLLYIHDHTRWTTTQRRRGFYAALEDFPDASCTAIGVANGVDTALLAEVERRAKGEADWTSVFCANDMGAFRLMSALEAAGLSVPGEISVIGFDDLPYAAMMHPRLTTMRVNCFEMAHQAILLAQRRIAEPDVMPVQLECAVTLQPGATIAQFA</sequence>
<dbReference type="AlphaFoldDB" id="A0A1C3W7Z1"/>
<evidence type="ECO:0000259" key="4">
    <source>
        <dbReference type="PROSITE" id="PS50932"/>
    </source>
</evidence>
<dbReference type="GO" id="GO:0003700">
    <property type="term" value="F:DNA-binding transcription factor activity"/>
    <property type="evidence" value="ECO:0007669"/>
    <property type="project" value="TreeGrafter"/>
</dbReference>
<keyword evidence="6" id="KW-1185">Reference proteome</keyword>
<dbReference type="Gene3D" id="3.40.50.2300">
    <property type="match status" value="2"/>
</dbReference>
<dbReference type="InterPro" id="IPR046335">
    <property type="entry name" value="LacI/GalR-like_sensor"/>
</dbReference>
<dbReference type="STRING" id="411945.GA0061102_102449"/>
<dbReference type="PANTHER" id="PTHR30146:SF154">
    <property type="entry name" value="TRANSCRIPTION REGULATOR, MEMBER OF GALR FAMILY"/>
    <property type="match status" value="1"/>
</dbReference>
<accession>A0A1C3W7Z1</accession>
<dbReference type="EMBL" id="FMAH01000024">
    <property type="protein sequence ID" value="SCB35996.1"/>
    <property type="molecule type" value="Genomic_DNA"/>
</dbReference>
<dbReference type="SUPFAM" id="SSF53822">
    <property type="entry name" value="Periplasmic binding protein-like I"/>
    <property type="match status" value="1"/>
</dbReference>
<dbReference type="InterPro" id="IPR000843">
    <property type="entry name" value="HTH_LacI"/>
</dbReference>
<evidence type="ECO:0000256" key="1">
    <source>
        <dbReference type="ARBA" id="ARBA00023015"/>
    </source>
</evidence>
<gene>
    <name evidence="5" type="ORF">GA0061102_102449</name>
</gene>
<evidence type="ECO:0000256" key="2">
    <source>
        <dbReference type="ARBA" id="ARBA00023125"/>
    </source>
</evidence>
<dbReference type="CDD" id="cd01392">
    <property type="entry name" value="HTH_LacI"/>
    <property type="match status" value="1"/>
</dbReference>
<reference evidence="6" key="1">
    <citation type="submission" date="2016-08" db="EMBL/GenBank/DDBJ databases">
        <authorList>
            <person name="Varghese N."/>
            <person name="Submissions Spin"/>
        </authorList>
    </citation>
    <scope>NUCLEOTIDE SEQUENCE [LARGE SCALE GENOMIC DNA]</scope>
    <source>
        <strain evidence="6">HAMBI 2971</strain>
    </source>
</reference>
<organism evidence="5 6">
    <name type="scientific">Rhizobium miluonense</name>
    <dbReference type="NCBI Taxonomy" id="411945"/>
    <lineage>
        <taxon>Bacteria</taxon>
        <taxon>Pseudomonadati</taxon>
        <taxon>Pseudomonadota</taxon>
        <taxon>Alphaproteobacteria</taxon>
        <taxon>Hyphomicrobiales</taxon>
        <taxon>Rhizobiaceae</taxon>
        <taxon>Rhizobium/Agrobacterium group</taxon>
        <taxon>Rhizobium</taxon>
    </lineage>
</organism>
<dbReference type="InterPro" id="IPR028082">
    <property type="entry name" value="Peripla_BP_I"/>
</dbReference>
<keyword evidence="3" id="KW-0804">Transcription</keyword>
<dbReference type="SUPFAM" id="SSF47413">
    <property type="entry name" value="lambda repressor-like DNA-binding domains"/>
    <property type="match status" value="1"/>
</dbReference>
<dbReference type="Pfam" id="PF13377">
    <property type="entry name" value="Peripla_BP_3"/>
    <property type="match status" value="1"/>
</dbReference>
<name>A0A1C3W7Z1_9HYPH</name>
<evidence type="ECO:0000256" key="3">
    <source>
        <dbReference type="ARBA" id="ARBA00023163"/>
    </source>
</evidence>
<proteinExistence type="predicted"/>
<feature type="domain" description="HTH lacI-type" evidence="4">
    <location>
        <begin position="20"/>
        <end position="76"/>
    </location>
</feature>
<keyword evidence="1" id="KW-0805">Transcription regulation</keyword>
<dbReference type="SMART" id="SM00354">
    <property type="entry name" value="HTH_LACI"/>
    <property type="match status" value="1"/>
</dbReference>
<dbReference type="InterPro" id="IPR010982">
    <property type="entry name" value="Lambda_DNA-bd_dom_sf"/>
</dbReference>